<dbReference type="EMBL" id="BPPX01000049">
    <property type="protein sequence ID" value="GJC90085.1"/>
    <property type="molecule type" value="Genomic_DNA"/>
</dbReference>
<dbReference type="Proteomes" id="UP001055172">
    <property type="component" value="Unassembled WGS sequence"/>
</dbReference>
<gene>
    <name evidence="2" type="ORF">ColLi_12923</name>
</gene>
<evidence type="ECO:0000313" key="3">
    <source>
        <dbReference type="Proteomes" id="UP001055172"/>
    </source>
</evidence>
<protein>
    <submittedName>
        <fullName evidence="2">Heterokaryon incompatibility protein 6, OR allele</fullName>
    </submittedName>
</protein>
<evidence type="ECO:0000259" key="1">
    <source>
        <dbReference type="Pfam" id="PF06985"/>
    </source>
</evidence>
<accession>A0AA37LY98</accession>
<feature type="domain" description="Heterokaryon incompatibility" evidence="1">
    <location>
        <begin position="48"/>
        <end position="121"/>
    </location>
</feature>
<evidence type="ECO:0000313" key="2">
    <source>
        <dbReference type="EMBL" id="GJC90085.1"/>
    </source>
</evidence>
<dbReference type="InterPro" id="IPR010730">
    <property type="entry name" value="HET"/>
</dbReference>
<dbReference type="PANTHER" id="PTHR24148:SF78">
    <property type="entry name" value="HETEROKARYON INCOMPATIBILITY DOMAIN-CONTAINING PROTEIN"/>
    <property type="match status" value="1"/>
</dbReference>
<dbReference type="PANTHER" id="PTHR24148">
    <property type="entry name" value="ANKYRIN REPEAT DOMAIN-CONTAINING PROTEIN 39 HOMOLOG-RELATED"/>
    <property type="match status" value="1"/>
</dbReference>
<dbReference type="Pfam" id="PF06985">
    <property type="entry name" value="HET"/>
    <property type="match status" value="1"/>
</dbReference>
<dbReference type="InterPro" id="IPR052895">
    <property type="entry name" value="HetReg/Transcr_Mod"/>
</dbReference>
<comment type="caution">
    <text evidence="2">The sequence shown here is derived from an EMBL/GenBank/DDBJ whole genome shotgun (WGS) entry which is preliminary data.</text>
</comment>
<dbReference type="AlphaFoldDB" id="A0AA37LY98"/>
<organism evidence="2 3">
    <name type="scientific">Colletotrichum liriopes</name>
    <dbReference type="NCBI Taxonomy" id="708192"/>
    <lineage>
        <taxon>Eukaryota</taxon>
        <taxon>Fungi</taxon>
        <taxon>Dikarya</taxon>
        <taxon>Ascomycota</taxon>
        <taxon>Pezizomycotina</taxon>
        <taxon>Sordariomycetes</taxon>
        <taxon>Hypocreomycetidae</taxon>
        <taxon>Glomerellales</taxon>
        <taxon>Glomerellaceae</taxon>
        <taxon>Colletotrichum</taxon>
        <taxon>Colletotrichum spaethianum species complex</taxon>
    </lineage>
</organism>
<keyword evidence="3" id="KW-1185">Reference proteome</keyword>
<name>A0AA37LY98_9PEZI</name>
<reference evidence="2 3" key="1">
    <citation type="submission" date="2021-07" db="EMBL/GenBank/DDBJ databases">
        <title>Genome data of Colletotrichum spaethianum.</title>
        <authorList>
            <person name="Utami Y.D."/>
            <person name="Hiruma K."/>
        </authorList>
    </citation>
    <scope>NUCLEOTIDE SEQUENCE [LARGE SCALE GENOMIC DNA]</scope>
    <source>
        <strain evidence="2 3">MAFF 242679</strain>
    </source>
</reference>
<sequence>MDLYQHDRLDLGRPAIRLLRLEKGRYGTISCEIFQACLDGRGCGVPCEALSYTWGSPELTKDILLNGKRLPVTDNLYQALLHLRQRDRDRILWIDAVCIDQGNLSERGHQVQQMGDIYHKAD</sequence>
<proteinExistence type="predicted"/>